<dbReference type="GO" id="GO:0003887">
    <property type="term" value="F:DNA-directed DNA polymerase activity"/>
    <property type="evidence" value="ECO:0007669"/>
    <property type="project" value="UniProtKB-EC"/>
</dbReference>
<dbReference type="GO" id="GO:0003676">
    <property type="term" value="F:nucleic acid binding"/>
    <property type="evidence" value="ECO:0007669"/>
    <property type="project" value="InterPro"/>
</dbReference>
<feature type="domain" description="Reverse transcriptase Ty1/copia-type" evidence="3">
    <location>
        <begin position="643"/>
        <end position="776"/>
    </location>
</feature>
<evidence type="ECO:0000259" key="3">
    <source>
        <dbReference type="Pfam" id="PF07727"/>
    </source>
</evidence>
<dbReference type="Proteomes" id="UP000289340">
    <property type="component" value="Chromosome 3"/>
</dbReference>
<dbReference type="InterPro" id="IPR043502">
    <property type="entry name" value="DNA/RNA_pol_sf"/>
</dbReference>
<keyword evidence="4" id="KW-0548">Nucleotidyltransferase</keyword>
<dbReference type="InterPro" id="IPR013103">
    <property type="entry name" value="RVT_2"/>
</dbReference>
<reference evidence="4 5" key="1">
    <citation type="submission" date="2018-09" db="EMBL/GenBank/DDBJ databases">
        <title>A high-quality reference genome of wild soybean provides a powerful tool to mine soybean genomes.</title>
        <authorList>
            <person name="Xie M."/>
            <person name="Chung C.Y.L."/>
            <person name="Li M.-W."/>
            <person name="Wong F.-L."/>
            <person name="Chan T.-F."/>
            <person name="Lam H.-M."/>
        </authorList>
    </citation>
    <scope>NUCLEOTIDE SEQUENCE [LARGE SCALE GENOMIC DNA]</scope>
    <source>
        <strain evidence="5">cv. W05</strain>
        <tissue evidence="4">Hypocotyl of etiolated seedlings</tissue>
    </source>
</reference>
<accession>A0A445L5F9</accession>
<feature type="region of interest" description="Disordered" evidence="2">
    <location>
        <begin position="116"/>
        <end position="148"/>
    </location>
</feature>
<feature type="coiled-coil region" evidence="1">
    <location>
        <begin position="1074"/>
        <end position="1115"/>
    </location>
</feature>
<dbReference type="PANTHER" id="PTHR11439:SF484">
    <property type="entry name" value="REVERSE TRANSCRIPTASE TY1_COPIA-TYPE DOMAIN-CONTAINING PROTEIN"/>
    <property type="match status" value="1"/>
</dbReference>
<feature type="region of interest" description="Disordered" evidence="2">
    <location>
        <begin position="1225"/>
        <end position="1246"/>
    </location>
</feature>
<dbReference type="Pfam" id="PF07727">
    <property type="entry name" value="RVT_2"/>
    <property type="match status" value="1"/>
</dbReference>
<feature type="region of interest" description="Disordered" evidence="2">
    <location>
        <begin position="1325"/>
        <end position="1386"/>
    </location>
</feature>
<keyword evidence="1" id="KW-0175">Coiled coil</keyword>
<feature type="region of interest" description="Disordered" evidence="2">
    <location>
        <begin position="1286"/>
        <end position="1305"/>
    </location>
</feature>
<evidence type="ECO:0000256" key="2">
    <source>
        <dbReference type="SAM" id="MobiDB-lite"/>
    </source>
</evidence>
<sequence>MGKNPLPSASNGKSSNSIKIVKRDAHSVRIKLAVGGLPEKILTAFQPILDQHLNEEASLNNCSAAVREVGKVVEDVENTLAQERVVSVAAAAAADVFSGDYWVLCALRSATLSHNSRDQKGLHAPSSLGRSRAGLTPVDSPSPPKPVSALEMASSGPAISFPGTPIITTAKLNWKNYLSWSASVELWFLGQGHHDHLENSAEAVPIDKRPEWEKLDYQLCAVLWQSVEPDVLEILRSFKTCCSFWKKAREIFANDIQSLFDATMKVTTLKQTSHDMIAHIGKARAAMEELKRFLVADSLEEVNRKLDKFYMVLILRSLHFDFDHVRDQVLAGDQVPSMDSLITRLLCVSHALKEENPADTVETSAMVAPHGRGGGRNSRGGRSGRGGRPQCTYCKRMGHTQENCYSLHGFPDKVAKVAQTEKSESKFSDEEYQEYLKLKSEKSSSQTSSSSVPCYSTACISQSIDGPSPWILDSGASNHISGHPSLSKLKMMVPSLKNLRVLECTLNQNVSEVPSSPPHPTEVAPPPLLTYQRRRQTVGSTVPEASPHDSHPSSINPQAMDPATSHSSDSDWPIAIRKGTRSTRNPYPIYNFLSYHRLSPSYSSFVFSLSSHSVPSNIHEALSHSGWRQAMIDEMQALEHSGTWELVPLPSGKKTVGYRWVYVVKVGPNGEIDRLKARLVAKGYTQIYGLDYCDTFSLVAKITSVRLFLAMAAMHHCPLHQLDIKNAFLHGDLEEEIHMEQPPEFVAQGEYGLVCKLRRSLYGLKQSPRAWFVIIENDATKIVQLKEHLFSHFQTKDLGYLKYFLDIEVAQSGDGVVISQRKYALDILKETCMWNCRLVDSPMNLNLKLLADQSEIYPDPKRYRRLVRKLIYLTITRLDISFAVGVVSQFMQNPRVDHWNAVMHILRYIKRAPGQGLLYEDKGNTQVSSKKQTVVARSSAEAEYRSMAMVTCELMWVKQILEELKFCEVVQMKLYCDSQVALHISSNPVFHERTKHIEIDCHFIREKLLSKEIVIEFINSNDQPTDILTKPLRRPRIQFICSKLEVGGYSSNADGGWLGCVLVTVEVGMGNQLGSTLVNDLQEQEEKLKQYMEQLENAEAARDSLLSQLKHALQEQVQLFLQESRQELVHTQLLVARSQIKKVVGIRKQLNQAAEATNPSQPTSVSYAPFQTTEDDSKKAAAAAVAAKLAASASSAQMLTSVLSSLVAEEAASLNGSLNSTGFSSGLPIFNPEKRPKLEKPTPAHDASNYDMANSPFYATMQQPSLANVPLAPSVGMQAVSQASQLQPAFASPPPPPLHSLANQPSNQYVQSTGLMAGGIPYGYRSNSLPPPPPPPLPPHMAIGLSMPGTQPAQQQQQSPPGFYRPPGIGFYGKSHPSTPPPVPRQ</sequence>
<name>A0A445L5F9_GLYSO</name>
<dbReference type="CDD" id="cd09272">
    <property type="entry name" value="RNase_HI_RT_Ty1"/>
    <property type="match status" value="1"/>
</dbReference>
<dbReference type="EC" id="2.7.7.7" evidence="4"/>
<feature type="compositionally biased region" description="Gly residues" evidence="2">
    <location>
        <begin position="371"/>
        <end position="387"/>
    </location>
</feature>
<feature type="compositionally biased region" description="Basic and acidic residues" evidence="2">
    <location>
        <begin position="1232"/>
        <end position="1243"/>
    </location>
</feature>
<dbReference type="SUPFAM" id="SSF56672">
    <property type="entry name" value="DNA/RNA polymerases"/>
    <property type="match status" value="1"/>
</dbReference>
<keyword evidence="5" id="KW-1185">Reference proteome</keyword>
<feature type="compositionally biased region" description="Low complexity" evidence="2">
    <location>
        <begin position="1351"/>
        <end position="1361"/>
    </location>
</feature>
<evidence type="ECO:0000313" key="4">
    <source>
        <dbReference type="EMBL" id="RZC18522.1"/>
    </source>
</evidence>
<evidence type="ECO:0000313" key="5">
    <source>
        <dbReference type="Proteomes" id="UP000289340"/>
    </source>
</evidence>
<feature type="region of interest" description="Disordered" evidence="2">
    <location>
        <begin position="366"/>
        <end position="388"/>
    </location>
</feature>
<evidence type="ECO:0000256" key="1">
    <source>
        <dbReference type="SAM" id="Coils"/>
    </source>
</evidence>
<protein>
    <submittedName>
        <fullName evidence="4">Retrovirus-related Pol polyprotein from transposon RE2</fullName>
        <ecNumber evidence="4">2.7.7.7</ecNumber>
    </submittedName>
</protein>
<feature type="region of interest" description="Disordered" evidence="2">
    <location>
        <begin position="536"/>
        <end position="573"/>
    </location>
</feature>
<proteinExistence type="predicted"/>
<dbReference type="GO" id="GO:0008270">
    <property type="term" value="F:zinc ion binding"/>
    <property type="evidence" value="ECO:0007669"/>
    <property type="project" value="InterPro"/>
</dbReference>
<comment type="caution">
    <text evidence="4">The sequence shown here is derived from an EMBL/GenBank/DDBJ whole genome shotgun (WGS) entry which is preliminary data.</text>
</comment>
<organism evidence="4 5">
    <name type="scientific">Glycine soja</name>
    <name type="common">Wild soybean</name>
    <dbReference type="NCBI Taxonomy" id="3848"/>
    <lineage>
        <taxon>Eukaryota</taxon>
        <taxon>Viridiplantae</taxon>
        <taxon>Streptophyta</taxon>
        <taxon>Embryophyta</taxon>
        <taxon>Tracheophyta</taxon>
        <taxon>Spermatophyta</taxon>
        <taxon>Magnoliopsida</taxon>
        <taxon>eudicotyledons</taxon>
        <taxon>Gunneridae</taxon>
        <taxon>Pentapetalae</taxon>
        <taxon>rosids</taxon>
        <taxon>fabids</taxon>
        <taxon>Fabales</taxon>
        <taxon>Fabaceae</taxon>
        <taxon>Papilionoideae</taxon>
        <taxon>50 kb inversion clade</taxon>
        <taxon>NPAAA clade</taxon>
        <taxon>indigoferoid/millettioid clade</taxon>
        <taxon>Phaseoleae</taxon>
        <taxon>Glycine</taxon>
        <taxon>Glycine subgen. Soja</taxon>
    </lineage>
</organism>
<feature type="compositionally biased region" description="Pro residues" evidence="2">
    <location>
        <begin position="1329"/>
        <end position="1339"/>
    </location>
</feature>
<keyword evidence="4" id="KW-0808">Transferase</keyword>
<dbReference type="EMBL" id="QZWG01000003">
    <property type="protein sequence ID" value="RZC18522.1"/>
    <property type="molecule type" value="Genomic_DNA"/>
</dbReference>
<gene>
    <name evidence="4" type="ORF">D0Y65_005672</name>
</gene>
<dbReference type="InterPro" id="IPR036875">
    <property type="entry name" value="Znf_CCHC_sf"/>
</dbReference>
<dbReference type="SUPFAM" id="SSF57756">
    <property type="entry name" value="Retrovirus zinc finger-like domains"/>
    <property type="match status" value="1"/>
</dbReference>
<dbReference type="PANTHER" id="PTHR11439">
    <property type="entry name" value="GAG-POL-RELATED RETROTRANSPOSON"/>
    <property type="match status" value="1"/>
</dbReference>